<evidence type="ECO:0000256" key="2">
    <source>
        <dbReference type="ARBA" id="ARBA00022980"/>
    </source>
</evidence>
<dbReference type="AlphaFoldDB" id="A0A7J9JWY1"/>
<dbReference type="PROSITE" id="PS50159">
    <property type="entry name" value="RIBOSOMAL_S13_2"/>
    <property type="match status" value="1"/>
</dbReference>
<dbReference type="InterPro" id="IPR027437">
    <property type="entry name" value="Rbsml_uS13_C"/>
</dbReference>
<evidence type="ECO:0000256" key="4">
    <source>
        <dbReference type="SAM" id="MobiDB-lite"/>
    </source>
</evidence>
<evidence type="ECO:0000256" key="1">
    <source>
        <dbReference type="ARBA" id="ARBA00008080"/>
    </source>
</evidence>
<dbReference type="EMBL" id="JABFAE010000010">
    <property type="protein sequence ID" value="MBA0838675.1"/>
    <property type="molecule type" value="Genomic_DNA"/>
</dbReference>
<keyword evidence="3" id="KW-0687">Ribonucleoprotein</keyword>
<dbReference type="Gene3D" id="1.10.8.50">
    <property type="match status" value="1"/>
</dbReference>
<dbReference type="GO" id="GO:0003723">
    <property type="term" value="F:RNA binding"/>
    <property type="evidence" value="ECO:0007669"/>
    <property type="project" value="InterPro"/>
</dbReference>
<feature type="region of interest" description="Disordered" evidence="4">
    <location>
        <begin position="155"/>
        <end position="183"/>
    </location>
</feature>
<accession>A0A7J9JWY1</accession>
<dbReference type="SUPFAM" id="SSF46946">
    <property type="entry name" value="S13-like H2TH domain"/>
    <property type="match status" value="1"/>
</dbReference>
<dbReference type="GO" id="GO:0005739">
    <property type="term" value="C:mitochondrion"/>
    <property type="evidence" value="ECO:0007669"/>
    <property type="project" value="TreeGrafter"/>
</dbReference>
<dbReference type="InterPro" id="IPR001892">
    <property type="entry name" value="Ribosomal_uS13"/>
</dbReference>
<sequence>MLGLRCSVGTLSDVGHRLLQTTTGFICFQKKRTYMFYGTCWELLFSHCFMQFHGIRVQGIRVGSAEIPDHKRIAVSLQSIYGIGRSRARQILSELNIDNKLTRELTGRELMALREHVSSTYVIGEDLRRCINADITRLKGLQCYKGIRHEDKLPCRGQRTKTNSRTAKKGLTAVSERHRASYA</sequence>
<evidence type="ECO:0008006" key="7">
    <source>
        <dbReference type="Google" id="ProtNLM"/>
    </source>
</evidence>
<dbReference type="GO" id="GO:0006412">
    <property type="term" value="P:translation"/>
    <property type="evidence" value="ECO:0007669"/>
    <property type="project" value="InterPro"/>
</dbReference>
<keyword evidence="6" id="KW-1185">Reference proteome</keyword>
<comment type="similarity">
    <text evidence="1">Belongs to the universal ribosomal protein uS13 family.</text>
</comment>
<proteinExistence type="inferred from homology"/>
<dbReference type="FunFam" id="1.10.8.50:FF:000001">
    <property type="entry name" value="30S ribosomal protein S13"/>
    <property type="match status" value="1"/>
</dbReference>
<dbReference type="PANTHER" id="PTHR10871:SF28">
    <property type="entry name" value="SMALL RIBOSOMAL SUBUNIT PROTEIN US13M"/>
    <property type="match status" value="1"/>
</dbReference>
<evidence type="ECO:0000313" key="5">
    <source>
        <dbReference type="EMBL" id="MBA0838675.1"/>
    </source>
</evidence>
<dbReference type="InterPro" id="IPR010979">
    <property type="entry name" value="Ribosomal_uS13-like_H2TH"/>
</dbReference>
<keyword evidence="2" id="KW-0689">Ribosomal protein</keyword>
<dbReference type="Pfam" id="PF00416">
    <property type="entry name" value="Ribosomal_S13"/>
    <property type="match status" value="1"/>
</dbReference>
<dbReference type="InterPro" id="IPR018269">
    <property type="entry name" value="Ribosomal_uS13_CS"/>
</dbReference>
<gene>
    <name evidence="5" type="ORF">Goarm_004475</name>
</gene>
<dbReference type="PANTHER" id="PTHR10871">
    <property type="entry name" value="30S RIBOSOMAL PROTEIN S13/40S RIBOSOMAL PROTEIN S18"/>
    <property type="match status" value="1"/>
</dbReference>
<dbReference type="Proteomes" id="UP000593575">
    <property type="component" value="Unassembled WGS sequence"/>
</dbReference>
<dbReference type="GO" id="GO:0015935">
    <property type="term" value="C:small ribosomal subunit"/>
    <property type="evidence" value="ECO:0007669"/>
    <property type="project" value="TreeGrafter"/>
</dbReference>
<comment type="caution">
    <text evidence="5">The sequence shown here is derived from an EMBL/GenBank/DDBJ whole genome shotgun (WGS) entry which is preliminary data.</text>
</comment>
<protein>
    <recommendedName>
        <fullName evidence="7">Ribosomal protein S13</fullName>
    </recommendedName>
</protein>
<evidence type="ECO:0000313" key="6">
    <source>
        <dbReference type="Proteomes" id="UP000593575"/>
    </source>
</evidence>
<dbReference type="GO" id="GO:0003735">
    <property type="term" value="F:structural constituent of ribosome"/>
    <property type="evidence" value="ECO:0007669"/>
    <property type="project" value="InterPro"/>
</dbReference>
<dbReference type="Gene3D" id="4.10.910.10">
    <property type="entry name" value="30s ribosomal protein s13, domain 2"/>
    <property type="match status" value="1"/>
</dbReference>
<dbReference type="HAMAP" id="MF_01315">
    <property type="entry name" value="Ribosomal_uS13"/>
    <property type="match status" value="1"/>
</dbReference>
<reference evidence="5 6" key="1">
    <citation type="journal article" date="2019" name="Genome Biol. Evol.">
        <title>Insights into the evolution of the New World diploid cottons (Gossypium, subgenus Houzingenia) based on genome sequencing.</title>
        <authorList>
            <person name="Grover C.E."/>
            <person name="Arick M.A. 2nd"/>
            <person name="Thrash A."/>
            <person name="Conover J.L."/>
            <person name="Sanders W.S."/>
            <person name="Peterson D.G."/>
            <person name="Frelichowski J.E."/>
            <person name="Scheffler J.A."/>
            <person name="Scheffler B.E."/>
            <person name="Wendel J.F."/>
        </authorList>
    </citation>
    <scope>NUCLEOTIDE SEQUENCE [LARGE SCALE GENOMIC DNA]</scope>
    <source>
        <strain evidence="5">6</strain>
        <tissue evidence="5">Leaf</tissue>
    </source>
</reference>
<dbReference type="PROSITE" id="PS00646">
    <property type="entry name" value="RIBOSOMAL_S13_1"/>
    <property type="match status" value="1"/>
</dbReference>
<name>A0A7J9JWY1_9ROSI</name>
<organism evidence="5 6">
    <name type="scientific">Gossypium armourianum</name>
    <dbReference type="NCBI Taxonomy" id="34283"/>
    <lineage>
        <taxon>Eukaryota</taxon>
        <taxon>Viridiplantae</taxon>
        <taxon>Streptophyta</taxon>
        <taxon>Embryophyta</taxon>
        <taxon>Tracheophyta</taxon>
        <taxon>Spermatophyta</taxon>
        <taxon>Magnoliopsida</taxon>
        <taxon>eudicotyledons</taxon>
        <taxon>Gunneridae</taxon>
        <taxon>Pentapetalae</taxon>
        <taxon>rosids</taxon>
        <taxon>malvids</taxon>
        <taxon>Malvales</taxon>
        <taxon>Malvaceae</taxon>
        <taxon>Malvoideae</taxon>
        <taxon>Gossypium</taxon>
    </lineage>
</organism>
<evidence type="ECO:0000256" key="3">
    <source>
        <dbReference type="ARBA" id="ARBA00023274"/>
    </source>
</evidence>